<dbReference type="InterPro" id="IPR036721">
    <property type="entry name" value="RCK_C_sf"/>
</dbReference>
<feature type="transmembrane region" description="Helical" evidence="9">
    <location>
        <begin position="30"/>
        <end position="47"/>
    </location>
</feature>
<dbReference type="Gene3D" id="1.20.1530.20">
    <property type="match status" value="1"/>
</dbReference>
<evidence type="ECO:0000256" key="8">
    <source>
        <dbReference type="ARBA" id="ARBA00023136"/>
    </source>
</evidence>
<dbReference type="Pfam" id="PF00999">
    <property type="entry name" value="Na_H_Exchanger"/>
    <property type="match status" value="1"/>
</dbReference>
<keyword evidence="12" id="KW-1185">Reference proteome</keyword>
<name>A0ABN3V5G1_9PSEU</name>
<sequence length="498" mass="52254">MSLHQLYLALLAGGLVLLASIIATRMASRAGLPSLLVFLALGVVLGEDGLGIEFDDAQLAQNLGIAALAVILVEGGLATRWSDVRRLLAPASVLATVGVVVSVLVTASGAHLLLGLEWQLALLLGAIVSPTDAAAVFSVLRTLPLPRRLRGLLEAESGFNDAPTVILVLLFSAIPFEPDVQHTASDVGYQLAAGAAIGLVVGRLGAIALHRIALPASGLYPLATFGLGFVAFAAGGAVHASGFLAAYLSGVVLANSGLQHRAATKSFAEGLGWLAQIGLFVLLGLLVTPSELPRALLPALVVGLVLLLLSRPLSVLVSVAWFRIPWREQLFLSWAGLRGAVPIVLATVPVVQGVAGSDRLLDIVFVLVVTFTLVQGPSLPALARRLGLVRADATREVHVESAPLDVLDAEMLTVAIPRGSGLHYVAVLELQLPDPGVITLIIREGSAFVPQPDTLLRTGDELIIVTTSARREETERRLRAVSRRGKLARWFGEHGEPD</sequence>
<comment type="subcellular location">
    <subcellularLocation>
        <location evidence="1">Cell membrane</location>
        <topology evidence="1">Multi-pass membrane protein</topology>
    </subcellularLocation>
</comment>
<accession>A0ABN3V5G1</accession>
<feature type="transmembrane region" description="Helical" evidence="9">
    <location>
        <begin position="6"/>
        <end position="23"/>
    </location>
</feature>
<keyword evidence="6 9" id="KW-1133">Transmembrane helix</keyword>
<evidence type="ECO:0000313" key="12">
    <source>
        <dbReference type="Proteomes" id="UP001500979"/>
    </source>
</evidence>
<keyword evidence="8 9" id="KW-0472">Membrane</keyword>
<feature type="transmembrane region" description="Helical" evidence="9">
    <location>
        <begin position="120"/>
        <end position="140"/>
    </location>
</feature>
<keyword evidence="4" id="KW-1003">Cell membrane</keyword>
<feature type="domain" description="RCK C-terminal" evidence="10">
    <location>
        <begin position="399"/>
        <end position="480"/>
    </location>
</feature>
<evidence type="ECO:0000313" key="11">
    <source>
        <dbReference type="EMBL" id="GAA2779096.1"/>
    </source>
</evidence>
<keyword evidence="5 9" id="KW-0812">Transmembrane</keyword>
<evidence type="ECO:0000259" key="10">
    <source>
        <dbReference type="PROSITE" id="PS51202"/>
    </source>
</evidence>
<keyword evidence="2" id="KW-0813">Transport</keyword>
<evidence type="ECO:0000256" key="2">
    <source>
        <dbReference type="ARBA" id="ARBA00022448"/>
    </source>
</evidence>
<evidence type="ECO:0000256" key="1">
    <source>
        <dbReference type="ARBA" id="ARBA00004651"/>
    </source>
</evidence>
<evidence type="ECO:0000256" key="9">
    <source>
        <dbReference type="SAM" id="Phobius"/>
    </source>
</evidence>
<evidence type="ECO:0000256" key="3">
    <source>
        <dbReference type="ARBA" id="ARBA00022449"/>
    </source>
</evidence>
<gene>
    <name evidence="11" type="ORF">GCM10010470_10880</name>
</gene>
<dbReference type="RefSeq" id="WP_344678283.1">
    <property type="nucleotide sequence ID" value="NZ_BAAAUX010000005.1"/>
</dbReference>
<evidence type="ECO:0000256" key="4">
    <source>
        <dbReference type="ARBA" id="ARBA00022475"/>
    </source>
</evidence>
<dbReference type="NCBIfam" id="NF003716">
    <property type="entry name" value="PRK05326.1-3"/>
    <property type="match status" value="1"/>
</dbReference>
<feature type="transmembrane region" description="Helical" evidence="9">
    <location>
        <begin position="363"/>
        <end position="383"/>
    </location>
</feature>
<dbReference type="NCBIfam" id="NF003715">
    <property type="entry name" value="PRK05326.1-2"/>
    <property type="match status" value="1"/>
</dbReference>
<keyword evidence="7" id="KW-0406">Ion transport</keyword>
<dbReference type="InterPro" id="IPR006037">
    <property type="entry name" value="RCK_C"/>
</dbReference>
<dbReference type="InterPro" id="IPR038770">
    <property type="entry name" value="Na+/solute_symporter_sf"/>
</dbReference>
<dbReference type="InterPro" id="IPR006153">
    <property type="entry name" value="Cation/H_exchanger_TM"/>
</dbReference>
<feature type="transmembrane region" description="Helical" evidence="9">
    <location>
        <begin position="331"/>
        <end position="351"/>
    </location>
</feature>
<evidence type="ECO:0000256" key="5">
    <source>
        <dbReference type="ARBA" id="ARBA00022692"/>
    </source>
</evidence>
<dbReference type="PROSITE" id="PS51202">
    <property type="entry name" value="RCK_C"/>
    <property type="match status" value="1"/>
</dbReference>
<dbReference type="PANTHER" id="PTHR32507">
    <property type="entry name" value="NA(+)/H(+) ANTIPORTER 1"/>
    <property type="match status" value="1"/>
</dbReference>
<organism evidence="11 12">
    <name type="scientific">Saccharopolyspora taberi</name>
    <dbReference type="NCBI Taxonomy" id="60895"/>
    <lineage>
        <taxon>Bacteria</taxon>
        <taxon>Bacillati</taxon>
        <taxon>Actinomycetota</taxon>
        <taxon>Actinomycetes</taxon>
        <taxon>Pseudonocardiales</taxon>
        <taxon>Pseudonocardiaceae</taxon>
        <taxon>Saccharopolyspora</taxon>
    </lineage>
</organism>
<reference evidence="11 12" key="1">
    <citation type="journal article" date="2019" name="Int. J. Syst. Evol. Microbiol.">
        <title>The Global Catalogue of Microorganisms (GCM) 10K type strain sequencing project: providing services to taxonomists for standard genome sequencing and annotation.</title>
        <authorList>
            <consortium name="The Broad Institute Genomics Platform"/>
            <consortium name="The Broad Institute Genome Sequencing Center for Infectious Disease"/>
            <person name="Wu L."/>
            <person name="Ma J."/>
        </authorList>
    </citation>
    <scope>NUCLEOTIDE SEQUENCE [LARGE SCALE GENOMIC DNA]</scope>
    <source>
        <strain evidence="11 12">JCM 9383</strain>
    </source>
</reference>
<dbReference type="Pfam" id="PF02080">
    <property type="entry name" value="TrkA_C"/>
    <property type="match status" value="1"/>
</dbReference>
<feature type="transmembrane region" description="Helical" evidence="9">
    <location>
        <begin position="187"/>
        <end position="205"/>
    </location>
</feature>
<comment type="caution">
    <text evidence="11">The sequence shown here is derived from an EMBL/GenBank/DDBJ whole genome shotgun (WGS) entry which is preliminary data.</text>
</comment>
<dbReference type="SUPFAM" id="SSF116726">
    <property type="entry name" value="TrkA C-terminal domain-like"/>
    <property type="match status" value="1"/>
</dbReference>
<evidence type="ECO:0000256" key="6">
    <source>
        <dbReference type="ARBA" id="ARBA00022989"/>
    </source>
</evidence>
<dbReference type="EMBL" id="BAAAUX010000005">
    <property type="protein sequence ID" value="GAA2779096.1"/>
    <property type="molecule type" value="Genomic_DNA"/>
</dbReference>
<dbReference type="Gene3D" id="3.30.70.1450">
    <property type="entry name" value="Regulator of K+ conductance, C-terminal domain"/>
    <property type="match status" value="1"/>
</dbReference>
<feature type="transmembrane region" description="Helical" evidence="9">
    <location>
        <begin position="91"/>
        <end position="114"/>
    </location>
</feature>
<evidence type="ECO:0000256" key="7">
    <source>
        <dbReference type="ARBA" id="ARBA00023065"/>
    </source>
</evidence>
<keyword evidence="3" id="KW-0050">Antiport</keyword>
<feature type="transmembrane region" description="Helical" evidence="9">
    <location>
        <begin position="295"/>
        <end position="319"/>
    </location>
</feature>
<feature type="transmembrane region" description="Helical" evidence="9">
    <location>
        <begin position="59"/>
        <end position="79"/>
    </location>
</feature>
<dbReference type="PANTHER" id="PTHR32507:SF7">
    <property type="entry name" value="K(+)_H(+) ANTIPORTER NHAP2"/>
    <property type="match status" value="1"/>
</dbReference>
<protein>
    <submittedName>
        <fullName evidence="11">Potassium/proton antiporter</fullName>
    </submittedName>
</protein>
<proteinExistence type="predicted"/>
<feature type="transmembrane region" description="Helical" evidence="9">
    <location>
        <begin position="270"/>
        <end position="289"/>
    </location>
</feature>
<dbReference type="Proteomes" id="UP001500979">
    <property type="component" value="Unassembled WGS sequence"/>
</dbReference>